<evidence type="ECO:0000256" key="5">
    <source>
        <dbReference type="ARBA" id="ARBA00023295"/>
    </source>
</evidence>
<feature type="domain" description="Glycosyl hydrolases family 2 sugar binding" evidence="6">
    <location>
        <begin position="71"/>
        <end position="137"/>
    </location>
</feature>
<gene>
    <name evidence="7" type="ORF">GM418_29915</name>
</gene>
<dbReference type="KEGG" id="mcos:GM418_29915"/>
<dbReference type="Pfam" id="PF02837">
    <property type="entry name" value="Glyco_hydro_2_N"/>
    <property type="match status" value="1"/>
</dbReference>
<keyword evidence="8" id="KW-1185">Reference proteome</keyword>
<organism evidence="7 8">
    <name type="scientific">Maribellus comscasis</name>
    <dbReference type="NCBI Taxonomy" id="2681766"/>
    <lineage>
        <taxon>Bacteria</taxon>
        <taxon>Pseudomonadati</taxon>
        <taxon>Bacteroidota</taxon>
        <taxon>Bacteroidia</taxon>
        <taxon>Marinilabiliales</taxon>
        <taxon>Prolixibacteraceae</taxon>
        <taxon>Maribellus</taxon>
    </lineage>
</organism>
<evidence type="ECO:0000259" key="6">
    <source>
        <dbReference type="Pfam" id="PF02837"/>
    </source>
</evidence>
<evidence type="ECO:0000256" key="4">
    <source>
        <dbReference type="ARBA" id="ARBA00022801"/>
    </source>
</evidence>
<keyword evidence="4" id="KW-0378">Hydrolase</keyword>
<dbReference type="PANTHER" id="PTHR46323:SF2">
    <property type="entry name" value="BETA-GALACTOSIDASE"/>
    <property type="match status" value="1"/>
</dbReference>
<comment type="catalytic activity">
    <reaction evidence="1">
        <text>Hydrolysis of terminal non-reducing beta-D-galactose residues in beta-D-galactosides.</text>
        <dbReference type="EC" id="3.2.1.23"/>
    </reaction>
</comment>
<dbReference type="GO" id="GO:0004565">
    <property type="term" value="F:beta-galactosidase activity"/>
    <property type="evidence" value="ECO:0007669"/>
    <property type="project" value="UniProtKB-EC"/>
</dbReference>
<dbReference type="GO" id="GO:0009341">
    <property type="term" value="C:beta-galactosidase complex"/>
    <property type="evidence" value="ECO:0007669"/>
    <property type="project" value="TreeGrafter"/>
</dbReference>
<evidence type="ECO:0000256" key="2">
    <source>
        <dbReference type="ARBA" id="ARBA00007401"/>
    </source>
</evidence>
<sequence length="252" mass="29313">MSYRKFKSHKIKIVILNLLLIQIKIIGAQPNDWQDEQIIGIRNEKTHCIYVQCSNIEQAIRDYLEEFIFYESLNGSWKFNWVKSPDLRPENFFENGFDVSYWDDIGVSSNWQLKMDGMSIYTNVTYPFTKDTPHIKGKVLDHYAKNDLPNIVLIYLNDIGNGDLTNIGAIDYNTQNIDKINGVNLLPLSKGNFEANTRQTFYYYYRQSSLETIKVGFWKLVFPHSGRTYEGFQIGKDEIPGRVNGNYQFKGG</sequence>
<dbReference type="EMBL" id="CP046401">
    <property type="protein sequence ID" value="QGY47729.1"/>
    <property type="molecule type" value="Genomic_DNA"/>
</dbReference>
<evidence type="ECO:0000256" key="1">
    <source>
        <dbReference type="ARBA" id="ARBA00001412"/>
    </source>
</evidence>
<accession>A0A6I6K239</accession>
<dbReference type="RefSeq" id="WP_158871882.1">
    <property type="nucleotide sequence ID" value="NZ_CP046401.1"/>
</dbReference>
<evidence type="ECO:0000313" key="7">
    <source>
        <dbReference type="EMBL" id="QGY47729.1"/>
    </source>
</evidence>
<keyword evidence="5" id="KW-0326">Glycosidase</keyword>
<evidence type="ECO:0000313" key="8">
    <source>
        <dbReference type="Proteomes" id="UP000428260"/>
    </source>
</evidence>
<name>A0A6I6K239_9BACT</name>
<reference evidence="7 8" key="1">
    <citation type="submission" date="2019-11" db="EMBL/GenBank/DDBJ databases">
        <authorList>
            <person name="Zheng R.K."/>
            <person name="Sun C.M."/>
        </authorList>
    </citation>
    <scope>NUCLEOTIDE SEQUENCE [LARGE SCALE GENOMIC DNA]</scope>
    <source>
        <strain evidence="7 8">WC007</strain>
    </source>
</reference>
<dbReference type="PANTHER" id="PTHR46323">
    <property type="entry name" value="BETA-GALACTOSIDASE"/>
    <property type="match status" value="1"/>
</dbReference>
<dbReference type="Gene3D" id="2.60.120.260">
    <property type="entry name" value="Galactose-binding domain-like"/>
    <property type="match status" value="1"/>
</dbReference>
<dbReference type="AlphaFoldDB" id="A0A6I6K239"/>
<dbReference type="SUPFAM" id="SSF49785">
    <property type="entry name" value="Galactose-binding domain-like"/>
    <property type="match status" value="1"/>
</dbReference>
<dbReference type="GO" id="GO:0005990">
    <property type="term" value="P:lactose catabolic process"/>
    <property type="evidence" value="ECO:0007669"/>
    <property type="project" value="TreeGrafter"/>
</dbReference>
<comment type="similarity">
    <text evidence="2">Belongs to the glycosyl hydrolase 2 family.</text>
</comment>
<dbReference type="EC" id="3.2.1.23" evidence="3"/>
<dbReference type="InterPro" id="IPR006104">
    <property type="entry name" value="Glyco_hydro_2_N"/>
</dbReference>
<dbReference type="InterPro" id="IPR050347">
    <property type="entry name" value="Bact_Beta-galactosidase"/>
</dbReference>
<dbReference type="Proteomes" id="UP000428260">
    <property type="component" value="Chromosome"/>
</dbReference>
<protein>
    <recommendedName>
        <fullName evidence="3">beta-galactosidase</fullName>
        <ecNumber evidence="3">3.2.1.23</ecNumber>
    </recommendedName>
</protein>
<proteinExistence type="inferred from homology"/>
<evidence type="ECO:0000256" key="3">
    <source>
        <dbReference type="ARBA" id="ARBA00012756"/>
    </source>
</evidence>
<dbReference type="InterPro" id="IPR008979">
    <property type="entry name" value="Galactose-bd-like_sf"/>
</dbReference>